<proteinExistence type="predicted"/>
<dbReference type="GO" id="GO:0004180">
    <property type="term" value="F:carboxypeptidase activity"/>
    <property type="evidence" value="ECO:0007669"/>
    <property type="project" value="UniProtKB-KW"/>
</dbReference>
<gene>
    <name evidence="3" type="ORF">KC678_00095</name>
</gene>
<evidence type="ECO:0000256" key="2">
    <source>
        <dbReference type="SAM" id="Phobius"/>
    </source>
</evidence>
<dbReference type="AlphaFoldDB" id="A0A955I7X2"/>
<protein>
    <submittedName>
        <fullName evidence="3">Carboxypeptidase regulatory-like domain-containing protein</fullName>
    </submittedName>
</protein>
<reference evidence="3" key="2">
    <citation type="journal article" date="2021" name="Microbiome">
        <title>Successional dynamics and alternative stable states in a saline activated sludge microbial community over 9 years.</title>
        <authorList>
            <person name="Wang Y."/>
            <person name="Ye J."/>
            <person name="Ju F."/>
            <person name="Liu L."/>
            <person name="Boyd J.A."/>
            <person name="Deng Y."/>
            <person name="Parks D.H."/>
            <person name="Jiang X."/>
            <person name="Yin X."/>
            <person name="Woodcroft B.J."/>
            <person name="Tyson G.W."/>
            <person name="Hugenholtz P."/>
            <person name="Polz M.F."/>
            <person name="Zhang T."/>
        </authorList>
    </citation>
    <scope>NUCLEOTIDE SEQUENCE</scope>
    <source>
        <strain evidence="3">HKST-UBA13</strain>
    </source>
</reference>
<accession>A0A955I7X2</accession>
<dbReference type="Gene3D" id="2.60.40.1120">
    <property type="entry name" value="Carboxypeptidase-like, regulatory domain"/>
    <property type="match status" value="1"/>
</dbReference>
<dbReference type="EMBL" id="JAGQLJ010000002">
    <property type="protein sequence ID" value="MCA9380650.1"/>
    <property type="molecule type" value="Genomic_DNA"/>
</dbReference>
<feature type="transmembrane region" description="Helical" evidence="2">
    <location>
        <begin position="26"/>
        <end position="44"/>
    </location>
</feature>
<keyword evidence="2" id="KW-0472">Membrane</keyword>
<keyword evidence="3" id="KW-0378">Hydrolase</keyword>
<keyword evidence="3" id="KW-0645">Protease</keyword>
<name>A0A955I7X2_9BACT</name>
<evidence type="ECO:0000256" key="1">
    <source>
        <dbReference type="SAM" id="MobiDB-lite"/>
    </source>
</evidence>
<dbReference type="SUPFAM" id="SSF49464">
    <property type="entry name" value="Carboxypeptidase regulatory domain-like"/>
    <property type="match status" value="1"/>
</dbReference>
<dbReference type="Proteomes" id="UP000775877">
    <property type="component" value="Unassembled WGS sequence"/>
</dbReference>
<dbReference type="InterPro" id="IPR008969">
    <property type="entry name" value="CarboxyPept-like_regulatory"/>
</dbReference>
<evidence type="ECO:0000313" key="4">
    <source>
        <dbReference type="Proteomes" id="UP000775877"/>
    </source>
</evidence>
<sequence length="352" mass="39740">MEPHPVPQDILNTEFKLFGSFTLKQFLKLLMGALVALVIFIVPMPAIIKWPLIGVSLLIGVGLAIVPRFGVWLSNYLKAMFIAPRYVWVQTTEAPDVLNEQIKKTIKEDQKVSKSKNSDKVNLDEISLTKLLSARDNPRKSTPLPKQETTDALDEPVRQNNIDRLMTDVFKGQQPKVQPTKPVQQEPANNLPAATPAQPRTQEEYAAEIQKLKQEMQSIGKDQKYKDREADILHRINDLMHEMKVLENNDNQQVPVKKINITDDIEGQYVFGIVVDQKGQPISNAQIIFDDEGGNRDILALTGNDGRFASTQKLQKGVTYNISAKHDGYTFHTYKISVGDQKLPAYKLRAKK</sequence>
<keyword evidence="2" id="KW-1133">Transmembrane helix</keyword>
<feature type="region of interest" description="Disordered" evidence="1">
    <location>
        <begin position="132"/>
        <end position="159"/>
    </location>
</feature>
<keyword evidence="3" id="KW-0121">Carboxypeptidase</keyword>
<evidence type="ECO:0000313" key="3">
    <source>
        <dbReference type="EMBL" id="MCA9380650.1"/>
    </source>
</evidence>
<comment type="caution">
    <text evidence="3">The sequence shown here is derived from an EMBL/GenBank/DDBJ whole genome shotgun (WGS) entry which is preliminary data.</text>
</comment>
<reference evidence="3" key="1">
    <citation type="submission" date="2020-04" db="EMBL/GenBank/DDBJ databases">
        <authorList>
            <person name="Zhang T."/>
        </authorList>
    </citation>
    <scope>NUCLEOTIDE SEQUENCE</scope>
    <source>
        <strain evidence="3">HKST-UBA13</strain>
    </source>
</reference>
<feature type="transmembrane region" description="Helical" evidence="2">
    <location>
        <begin position="50"/>
        <end position="71"/>
    </location>
</feature>
<organism evidence="3 4">
    <name type="scientific">Candidatus Dojkabacteria bacterium</name>
    <dbReference type="NCBI Taxonomy" id="2099670"/>
    <lineage>
        <taxon>Bacteria</taxon>
        <taxon>Candidatus Dojkabacteria</taxon>
    </lineage>
</organism>
<feature type="compositionally biased region" description="Low complexity" evidence="1">
    <location>
        <begin position="173"/>
        <end position="187"/>
    </location>
</feature>
<feature type="region of interest" description="Disordered" evidence="1">
    <location>
        <begin position="173"/>
        <end position="199"/>
    </location>
</feature>
<keyword evidence="2" id="KW-0812">Transmembrane</keyword>